<name>L1MMB2_9CORY</name>
<protein>
    <submittedName>
        <fullName evidence="2">Uncharacterized protein</fullName>
    </submittedName>
</protein>
<proteinExistence type="predicted"/>
<reference evidence="2 3" key="1">
    <citation type="submission" date="2012-05" db="EMBL/GenBank/DDBJ databases">
        <authorList>
            <person name="Weinstock G."/>
            <person name="Sodergren E."/>
            <person name="Lobos E.A."/>
            <person name="Fulton L."/>
            <person name="Fulton R."/>
            <person name="Courtney L."/>
            <person name="Fronick C."/>
            <person name="O'Laughlin M."/>
            <person name="Godfrey J."/>
            <person name="Wilson R.M."/>
            <person name="Miner T."/>
            <person name="Farmer C."/>
            <person name="Delehaunty K."/>
            <person name="Cordes M."/>
            <person name="Minx P."/>
            <person name="Tomlinson C."/>
            <person name="Chen J."/>
            <person name="Wollam A."/>
            <person name="Pepin K.H."/>
            <person name="Bhonagiri V."/>
            <person name="Zhang X."/>
            <person name="Suruliraj S."/>
            <person name="Warren W."/>
            <person name="Mitreva M."/>
            <person name="Mardis E.R."/>
            <person name="Wilson R.K."/>
        </authorList>
    </citation>
    <scope>NUCLEOTIDE SEQUENCE [LARGE SCALE GENOMIC DNA]</scope>
    <source>
        <strain evidence="2 3">F0235</strain>
    </source>
</reference>
<dbReference type="Proteomes" id="UP000010445">
    <property type="component" value="Unassembled WGS sequence"/>
</dbReference>
<dbReference type="HOGENOM" id="CLU_3134597_0_0_11"/>
<evidence type="ECO:0000313" key="2">
    <source>
        <dbReference type="EMBL" id="EKX92378.1"/>
    </source>
</evidence>
<sequence length="49" mass="5417">MTIESIGYKLHTHSRIHTQIDTLPDPTFKQSSQSNDTSRDAIATPSSTT</sequence>
<comment type="caution">
    <text evidence="2">The sequence shown here is derived from an EMBL/GenBank/DDBJ whole genome shotgun (WGS) entry which is preliminary data.</text>
</comment>
<feature type="region of interest" description="Disordered" evidence="1">
    <location>
        <begin position="17"/>
        <end position="49"/>
    </location>
</feature>
<evidence type="ECO:0000313" key="3">
    <source>
        <dbReference type="Proteomes" id="UP000010445"/>
    </source>
</evidence>
<accession>L1MMB2</accession>
<keyword evidence="3" id="KW-1185">Reference proteome</keyword>
<evidence type="ECO:0000256" key="1">
    <source>
        <dbReference type="SAM" id="MobiDB-lite"/>
    </source>
</evidence>
<dbReference type="AlphaFoldDB" id="L1MMB2"/>
<gene>
    <name evidence="2" type="ORF">HMPREF9997_00042</name>
</gene>
<dbReference type="EMBL" id="AMEM01000005">
    <property type="protein sequence ID" value="EKX92378.1"/>
    <property type="molecule type" value="Genomic_DNA"/>
</dbReference>
<organism evidence="2 3">
    <name type="scientific">Corynebacterium durum F0235</name>
    <dbReference type="NCBI Taxonomy" id="1035195"/>
    <lineage>
        <taxon>Bacteria</taxon>
        <taxon>Bacillati</taxon>
        <taxon>Actinomycetota</taxon>
        <taxon>Actinomycetes</taxon>
        <taxon>Mycobacteriales</taxon>
        <taxon>Corynebacteriaceae</taxon>
        <taxon>Corynebacterium</taxon>
    </lineage>
</organism>